<proteinExistence type="predicted"/>
<dbReference type="RefSeq" id="WP_061972218.1">
    <property type="nucleotide sequence ID" value="NZ_FMAV01000002.1"/>
</dbReference>
<evidence type="ECO:0000313" key="2">
    <source>
        <dbReference type="Proteomes" id="UP000054099"/>
    </source>
</evidence>
<dbReference type="EMBL" id="LNQN01000002">
    <property type="protein sequence ID" value="KSU83380.1"/>
    <property type="molecule type" value="Genomic_DNA"/>
</dbReference>
<reference evidence="1 2" key="1">
    <citation type="journal article" date="2014" name="Antonie Van Leeuwenhoek">
        <title>Fictibacillus enclensis sp. nov., isolated from marine sediment.</title>
        <authorList>
            <person name="Dastager S.G."/>
            <person name="Mawlankar R."/>
            <person name="Srinivasan K."/>
            <person name="Tang S.K."/>
            <person name="Lee J.C."/>
            <person name="Ramana V.V."/>
            <person name="Shouche Y.S."/>
        </authorList>
    </citation>
    <scope>NUCLEOTIDE SEQUENCE [LARGE SCALE GENOMIC DNA]</scope>
    <source>
        <strain evidence="1 2">NIO-1003</strain>
    </source>
</reference>
<dbReference type="PANTHER" id="PTHR30348:SF13">
    <property type="entry name" value="UPF0759 PROTEIN YUNF"/>
    <property type="match status" value="1"/>
</dbReference>
<protein>
    <recommendedName>
        <fullName evidence="3">DUF72 domain-containing protein</fullName>
    </recommendedName>
</protein>
<dbReference type="PANTHER" id="PTHR30348">
    <property type="entry name" value="UNCHARACTERIZED PROTEIN YECE"/>
    <property type="match status" value="1"/>
</dbReference>
<dbReference type="Proteomes" id="UP000054099">
    <property type="component" value="Unassembled WGS sequence"/>
</dbReference>
<name>A0A0V8J8Y6_9BACL</name>
<dbReference type="OrthoDB" id="9780310at2"/>
<gene>
    <name evidence="1" type="ORF">AS030_12495</name>
</gene>
<dbReference type="SUPFAM" id="SSF117396">
    <property type="entry name" value="TM1631-like"/>
    <property type="match status" value="1"/>
</dbReference>
<dbReference type="AlphaFoldDB" id="A0A0V8J8Y6"/>
<dbReference type="InterPro" id="IPR002763">
    <property type="entry name" value="DUF72"/>
</dbReference>
<comment type="caution">
    <text evidence="1">The sequence shown here is derived from an EMBL/GenBank/DDBJ whole genome shotgun (WGS) entry which is preliminary data.</text>
</comment>
<dbReference type="InterPro" id="IPR036520">
    <property type="entry name" value="UPF0759_sf"/>
</dbReference>
<organism evidence="1 2">
    <name type="scientific">Fictibacillus enclensis</name>
    <dbReference type="NCBI Taxonomy" id="1017270"/>
    <lineage>
        <taxon>Bacteria</taxon>
        <taxon>Bacillati</taxon>
        <taxon>Bacillota</taxon>
        <taxon>Bacilli</taxon>
        <taxon>Bacillales</taxon>
        <taxon>Fictibacillaceae</taxon>
        <taxon>Fictibacillus</taxon>
    </lineage>
</organism>
<evidence type="ECO:0008006" key="3">
    <source>
        <dbReference type="Google" id="ProtNLM"/>
    </source>
</evidence>
<keyword evidence="2" id="KW-1185">Reference proteome</keyword>
<accession>A0A0V8J8Y6</accession>
<dbReference type="Pfam" id="PF01904">
    <property type="entry name" value="DUF72"/>
    <property type="match status" value="1"/>
</dbReference>
<dbReference type="Gene3D" id="3.20.20.410">
    <property type="entry name" value="Protein of unknown function UPF0759"/>
    <property type="match status" value="1"/>
</dbReference>
<sequence>MILVGVTGWGDHQSLYTEGTKSTNKLKLYSGYFPVVEVDASFYAIQPLKNYQKWIKDTPDRFSFVIKAYQGMTGHARGKIPFETTKEMFDLFKESIRPVMEAGKMKAVLFQYPPWFECNKESVQMLRFTREMMEGIPVALEFRHQSWFTDEMKDKTIDFMRDEQWIHTICDEPQAGQGSVPTVLEPTSSDVTIIRLHGRNVHGWNNHGQANWREVRYLYRYNEIELLEWKQHVEALEKQSREIVVLFNNNSGGDAADNARQFIDMLHLDYEGLSPRQLDLF</sequence>
<evidence type="ECO:0000313" key="1">
    <source>
        <dbReference type="EMBL" id="KSU83380.1"/>
    </source>
</evidence>